<dbReference type="InterPro" id="IPR010982">
    <property type="entry name" value="Lambda_DNA-bd_dom_sf"/>
</dbReference>
<evidence type="ECO:0000259" key="1">
    <source>
        <dbReference type="PROSITE" id="PS50943"/>
    </source>
</evidence>
<dbReference type="EMBL" id="JAGGJV010000013">
    <property type="protein sequence ID" value="MBP1862080.1"/>
    <property type="molecule type" value="Genomic_DNA"/>
</dbReference>
<proteinExistence type="predicted"/>
<feature type="domain" description="HTH cro/C1-type" evidence="1">
    <location>
        <begin position="15"/>
        <end position="69"/>
    </location>
</feature>
<name>A0ABS4EVU3_9HYPH</name>
<comment type="caution">
    <text evidence="2">The sequence shown here is derived from an EMBL/GenBank/DDBJ whole genome shotgun (WGS) entry which is preliminary data.</text>
</comment>
<evidence type="ECO:0000313" key="3">
    <source>
        <dbReference type="Proteomes" id="UP000823786"/>
    </source>
</evidence>
<dbReference type="RefSeq" id="WP_209856993.1">
    <property type="nucleotide sequence ID" value="NZ_JAGGJV010000013.1"/>
</dbReference>
<dbReference type="Proteomes" id="UP000823786">
    <property type="component" value="Unassembled WGS sequence"/>
</dbReference>
<sequence length="131" mass="14586">MKPPLPTDLYVGSKIRLQRTLLKMSQTALGERLGITFQQIQKYESGKNRVSPSKLHQISEILQVPISVFFPNGGRTDPASQSVEGSDELSLFLKSAEGRELNRAFQRILEPKLRRAVVVLAKSIAGENEIP</sequence>
<keyword evidence="3" id="KW-1185">Reference proteome</keyword>
<dbReference type="InterPro" id="IPR001387">
    <property type="entry name" value="Cro/C1-type_HTH"/>
</dbReference>
<dbReference type="CDD" id="cd00093">
    <property type="entry name" value="HTH_XRE"/>
    <property type="match status" value="1"/>
</dbReference>
<dbReference type="Gene3D" id="1.10.260.40">
    <property type="entry name" value="lambda repressor-like DNA-binding domains"/>
    <property type="match status" value="1"/>
</dbReference>
<organism evidence="2 3">
    <name type="scientific">Rhizobium herbae</name>
    <dbReference type="NCBI Taxonomy" id="508661"/>
    <lineage>
        <taxon>Bacteria</taxon>
        <taxon>Pseudomonadati</taxon>
        <taxon>Pseudomonadota</taxon>
        <taxon>Alphaproteobacteria</taxon>
        <taxon>Hyphomicrobiales</taxon>
        <taxon>Rhizobiaceae</taxon>
        <taxon>Rhizobium/Agrobacterium group</taxon>
        <taxon>Rhizobium</taxon>
    </lineage>
</organism>
<protein>
    <submittedName>
        <fullName evidence="2">Transcriptional regulator with XRE-family HTH domain</fullName>
    </submittedName>
</protein>
<gene>
    <name evidence="2" type="ORF">J2Z75_005611</name>
</gene>
<evidence type="ECO:0000313" key="2">
    <source>
        <dbReference type="EMBL" id="MBP1862080.1"/>
    </source>
</evidence>
<dbReference type="PROSITE" id="PS50943">
    <property type="entry name" value="HTH_CROC1"/>
    <property type="match status" value="1"/>
</dbReference>
<dbReference type="SUPFAM" id="SSF47413">
    <property type="entry name" value="lambda repressor-like DNA-binding domains"/>
    <property type="match status" value="1"/>
</dbReference>
<accession>A0ABS4EVU3</accession>
<dbReference type="Pfam" id="PF01381">
    <property type="entry name" value="HTH_3"/>
    <property type="match status" value="1"/>
</dbReference>
<dbReference type="SMART" id="SM00530">
    <property type="entry name" value="HTH_XRE"/>
    <property type="match status" value="1"/>
</dbReference>
<reference evidence="2 3" key="1">
    <citation type="submission" date="2021-03" db="EMBL/GenBank/DDBJ databases">
        <title>Genomic Encyclopedia of Type Strains, Phase IV (KMG-IV): sequencing the most valuable type-strain genomes for metagenomic binning, comparative biology and taxonomic classification.</title>
        <authorList>
            <person name="Goeker M."/>
        </authorList>
    </citation>
    <scope>NUCLEOTIDE SEQUENCE [LARGE SCALE GENOMIC DNA]</scope>
    <source>
        <strain evidence="2 3">DSM 26427</strain>
    </source>
</reference>